<dbReference type="InterPro" id="IPR037482">
    <property type="entry name" value="ST1585_MBL-fold"/>
</dbReference>
<gene>
    <name evidence="2" type="ORF">CU635_15045</name>
    <name evidence="3" type="ORF">CVD25_20480</name>
</gene>
<dbReference type="PANTHER" id="PTHR42951">
    <property type="entry name" value="METALLO-BETA-LACTAMASE DOMAIN-CONTAINING"/>
    <property type="match status" value="1"/>
</dbReference>
<evidence type="ECO:0000313" key="2">
    <source>
        <dbReference type="EMBL" id="PLR81399.1"/>
    </source>
</evidence>
<dbReference type="Pfam" id="PF00753">
    <property type="entry name" value="Lactamase_B"/>
    <property type="match status" value="1"/>
</dbReference>
<dbReference type="InterPro" id="IPR050855">
    <property type="entry name" value="NDM-1-like"/>
</dbReference>
<comment type="caution">
    <text evidence="2">The sequence shown here is derived from an EMBL/GenBank/DDBJ whole genome shotgun (WGS) entry which is preliminary data.</text>
</comment>
<dbReference type="CDD" id="cd07726">
    <property type="entry name" value="ST1585-like_MBL-fold"/>
    <property type="match status" value="1"/>
</dbReference>
<proteinExistence type="predicted"/>
<organism evidence="2 4">
    <name type="scientific">Bacillus canaveralius</name>
    <dbReference type="NCBI Taxonomy" id="1403243"/>
    <lineage>
        <taxon>Bacteria</taxon>
        <taxon>Bacillati</taxon>
        <taxon>Bacillota</taxon>
        <taxon>Bacilli</taxon>
        <taxon>Bacillales</taxon>
        <taxon>Bacillaceae</taxon>
        <taxon>Bacillus</taxon>
    </lineage>
</organism>
<dbReference type="Proteomes" id="UP000234951">
    <property type="component" value="Unassembled WGS sequence"/>
</dbReference>
<dbReference type="Proteomes" id="UP000235114">
    <property type="component" value="Unassembled WGS sequence"/>
</dbReference>
<dbReference type="SUPFAM" id="SSF56281">
    <property type="entry name" value="Metallo-hydrolase/oxidoreductase"/>
    <property type="match status" value="1"/>
</dbReference>
<dbReference type="SMART" id="SM00849">
    <property type="entry name" value="Lactamase_B"/>
    <property type="match status" value="1"/>
</dbReference>
<dbReference type="GO" id="GO:0016787">
    <property type="term" value="F:hydrolase activity"/>
    <property type="evidence" value="ECO:0007669"/>
    <property type="project" value="UniProtKB-KW"/>
</dbReference>
<accession>A0A2N5GJI6</accession>
<dbReference type="RefSeq" id="WP_101578204.1">
    <property type="nucleotide sequence ID" value="NZ_PGVA01000035.1"/>
</dbReference>
<dbReference type="InterPro" id="IPR036866">
    <property type="entry name" value="RibonucZ/Hydroxyglut_hydro"/>
</dbReference>
<dbReference type="OrthoDB" id="9761531at2"/>
<evidence type="ECO:0000313" key="3">
    <source>
        <dbReference type="EMBL" id="PLR90061.1"/>
    </source>
</evidence>
<protein>
    <submittedName>
        <fullName evidence="2">MBL fold metallo-hydrolase</fullName>
    </submittedName>
</protein>
<dbReference type="AlphaFoldDB" id="A0A2N5GJI6"/>
<dbReference type="EMBL" id="PGVD01000074">
    <property type="protein sequence ID" value="PLR90061.1"/>
    <property type="molecule type" value="Genomic_DNA"/>
</dbReference>
<reference evidence="2 4" key="1">
    <citation type="submission" date="2017-11" db="EMBL/GenBank/DDBJ databases">
        <title>Comparitive Functional Genomics of Dry Heat Resistant strains isolated from the Viking Spacecraft.</title>
        <authorList>
            <person name="Seuylemezian A."/>
            <person name="Cooper K."/>
            <person name="Vaishampayan P."/>
        </authorList>
    </citation>
    <scope>NUCLEOTIDE SEQUENCE [LARGE SCALE GENOMIC DNA]</scope>
    <source>
        <strain evidence="2 4">M4.6</strain>
    </source>
</reference>
<evidence type="ECO:0000259" key="1">
    <source>
        <dbReference type="SMART" id="SM00849"/>
    </source>
</evidence>
<reference evidence="3 5" key="2">
    <citation type="submission" date="2017-12" db="EMBL/GenBank/DDBJ databases">
        <title>Comparative Functional Genomics of Dry Heat Resistant strains isolated from the Viking Spacecraft.</title>
        <authorList>
            <person name="Seuylemezian A."/>
            <person name="Cooper K."/>
            <person name="Vaishampayan P."/>
        </authorList>
    </citation>
    <scope>NUCLEOTIDE SEQUENCE [LARGE SCALE GENOMIC DNA]</scope>
    <source>
        <strain evidence="3 5">ATCC 29669</strain>
    </source>
</reference>
<feature type="domain" description="Metallo-beta-lactamase" evidence="1">
    <location>
        <begin position="24"/>
        <end position="228"/>
    </location>
</feature>
<evidence type="ECO:0000313" key="5">
    <source>
        <dbReference type="Proteomes" id="UP000235114"/>
    </source>
</evidence>
<evidence type="ECO:0000313" key="4">
    <source>
        <dbReference type="Proteomes" id="UP000234951"/>
    </source>
</evidence>
<name>A0A2N5GJI6_9BACI</name>
<sequence>MSRPVQLAEKIFLIDGHDLGWEQRTGSYLLAEEKLTLIETSASPSVPHILVGLKALGISPEEIRYIIVTHIHLDHAGGAGLLLEHCPHAEVVVHPKGARHLINPERLIAGARAVYGEKFDELFNPIIPVPENRHIGKADQETLMIGRNCTLTFYDTPGHANHHFSIHHSTVNGIFTGDTAGVSYPQLKNNGLELYLPSTSPNQFDPDKMRQSIDLYEQLNVDYIFFGHYGMSDCPGEVYSQVRNWLNIFVDEASMAYKQGSSFQEQVAYTKERLAARVSSILHEKGITQGHAAETILSLDLNVCSMGLIDYLQKQTRITGESAL</sequence>
<keyword evidence="2" id="KW-0378">Hydrolase</keyword>
<dbReference type="Gene3D" id="3.60.15.10">
    <property type="entry name" value="Ribonuclease Z/Hydroxyacylglutathione hydrolase-like"/>
    <property type="match status" value="1"/>
</dbReference>
<dbReference type="InterPro" id="IPR001279">
    <property type="entry name" value="Metallo-B-lactamas"/>
</dbReference>
<keyword evidence="5" id="KW-1185">Reference proteome</keyword>
<dbReference type="PANTHER" id="PTHR42951:SF22">
    <property type="entry name" value="METALLO BETA-LACTAMASE SUPERFAMILY LIPOPROTEIN"/>
    <property type="match status" value="1"/>
</dbReference>
<dbReference type="EMBL" id="PGVA01000035">
    <property type="protein sequence ID" value="PLR81399.1"/>
    <property type="molecule type" value="Genomic_DNA"/>
</dbReference>